<sequence length="109" mass="12564">MLCLLHNRLVTSNMKAKIVEFLSKGRGGYIIYKDETGHIKFFFEFGGGDCIAIIYVPTTDEWKSKTNREIAQRQSILTFIAEQSIKVQAPDCYYEISENYIEILNKKTS</sequence>
<organism evidence="1 2">
    <name type="scientific">Prolixibacter denitrificans</name>
    <dbReference type="NCBI Taxonomy" id="1541063"/>
    <lineage>
        <taxon>Bacteria</taxon>
        <taxon>Pseudomonadati</taxon>
        <taxon>Bacteroidota</taxon>
        <taxon>Bacteroidia</taxon>
        <taxon>Marinilabiliales</taxon>
        <taxon>Prolixibacteraceae</taxon>
        <taxon>Prolixibacter</taxon>
    </lineage>
</organism>
<proteinExistence type="predicted"/>
<gene>
    <name evidence="1" type="ORF">CLV93_103173</name>
</gene>
<name>A0A2P8CFL0_9BACT</name>
<reference evidence="1 2" key="1">
    <citation type="submission" date="2018-03" db="EMBL/GenBank/DDBJ databases">
        <title>Genomic Encyclopedia of Archaeal and Bacterial Type Strains, Phase II (KMG-II): from individual species to whole genera.</title>
        <authorList>
            <person name="Goeker M."/>
        </authorList>
    </citation>
    <scope>NUCLEOTIDE SEQUENCE [LARGE SCALE GENOMIC DNA]</scope>
    <source>
        <strain evidence="1 2">DSM 27267</strain>
    </source>
</reference>
<protein>
    <submittedName>
        <fullName evidence="1">Uncharacterized protein</fullName>
    </submittedName>
</protein>
<comment type="caution">
    <text evidence="1">The sequence shown here is derived from an EMBL/GenBank/DDBJ whole genome shotgun (WGS) entry which is preliminary data.</text>
</comment>
<evidence type="ECO:0000313" key="2">
    <source>
        <dbReference type="Proteomes" id="UP000240621"/>
    </source>
</evidence>
<dbReference type="EMBL" id="PYGC01000003">
    <property type="protein sequence ID" value="PSK83758.1"/>
    <property type="molecule type" value="Genomic_DNA"/>
</dbReference>
<evidence type="ECO:0000313" key="1">
    <source>
        <dbReference type="EMBL" id="PSK83758.1"/>
    </source>
</evidence>
<dbReference type="Proteomes" id="UP000240621">
    <property type="component" value="Unassembled WGS sequence"/>
</dbReference>
<accession>A0A2P8CFL0</accession>
<dbReference type="AlphaFoldDB" id="A0A2P8CFL0"/>